<proteinExistence type="predicted"/>
<feature type="compositionally biased region" description="Pro residues" evidence="1">
    <location>
        <begin position="184"/>
        <end position="203"/>
    </location>
</feature>
<feature type="compositionally biased region" description="Low complexity" evidence="1">
    <location>
        <begin position="121"/>
        <end position="136"/>
    </location>
</feature>
<dbReference type="AlphaFoldDB" id="A0A1I7VEU5"/>
<accession>A0A1I7VEU5</accession>
<feature type="compositionally biased region" description="Low complexity" evidence="1">
    <location>
        <begin position="204"/>
        <end position="216"/>
    </location>
</feature>
<evidence type="ECO:0000313" key="3">
    <source>
        <dbReference type="WBParaSite" id="EN70_1730"/>
    </source>
</evidence>
<feature type="region of interest" description="Disordered" evidence="1">
    <location>
        <begin position="46"/>
        <end position="219"/>
    </location>
</feature>
<evidence type="ECO:0000313" key="2">
    <source>
        <dbReference type="Proteomes" id="UP000095285"/>
    </source>
</evidence>
<feature type="compositionally biased region" description="Basic and acidic residues" evidence="1">
    <location>
        <begin position="1"/>
        <end position="11"/>
    </location>
</feature>
<feature type="compositionally biased region" description="Pro residues" evidence="1">
    <location>
        <begin position="49"/>
        <end position="61"/>
    </location>
</feature>
<protein>
    <submittedName>
        <fullName evidence="3">Proline-rich protein 2-like</fullName>
    </submittedName>
</protein>
<dbReference type="WBParaSite" id="EN70_1730">
    <property type="protein sequence ID" value="EN70_1730"/>
    <property type="gene ID" value="EN70_1730"/>
</dbReference>
<reference evidence="2" key="1">
    <citation type="submission" date="2012-04" db="EMBL/GenBank/DDBJ databases">
        <title>The Genome Sequence of Loa loa.</title>
        <authorList>
            <consortium name="The Broad Institute Genome Sequencing Platform"/>
            <consortium name="Broad Institute Genome Sequencing Center for Infectious Disease"/>
            <person name="Nutman T.B."/>
            <person name="Fink D.L."/>
            <person name="Russ C."/>
            <person name="Young S."/>
            <person name="Zeng Q."/>
            <person name="Gargeya S."/>
            <person name="Alvarado L."/>
            <person name="Berlin A."/>
            <person name="Chapman S.B."/>
            <person name="Chen Z."/>
            <person name="Freedman E."/>
            <person name="Gellesch M."/>
            <person name="Goldberg J."/>
            <person name="Griggs A."/>
            <person name="Gujja S."/>
            <person name="Heilman E.R."/>
            <person name="Heiman D."/>
            <person name="Howarth C."/>
            <person name="Mehta T."/>
            <person name="Neiman D."/>
            <person name="Pearson M."/>
            <person name="Roberts A."/>
            <person name="Saif S."/>
            <person name="Shea T."/>
            <person name="Shenoy N."/>
            <person name="Sisk P."/>
            <person name="Stolte C."/>
            <person name="Sykes S."/>
            <person name="White J."/>
            <person name="Yandava C."/>
            <person name="Haas B."/>
            <person name="Henn M.R."/>
            <person name="Nusbaum C."/>
            <person name="Birren B."/>
        </authorList>
    </citation>
    <scope>NUCLEOTIDE SEQUENCE [LARGE SCALE GENOMIC DNA]</scope>
</reference>
<sequence>MDKRSDPEKSRQTNVPVVPSVAPVPPLRLKPSTMNWLMSRGFAAMAPRVPRPPPMQPPTPQLPKSRPLGPRSPAPRSSGSRSSGPRSSGPRSPGPRSSGPRSPGPRSSGPRSPGPRPPGPRSSGPRSPGARSSGPCSPGPRSPGSRSPGPRSPGPRSPEPRSPGPQSPPSRPLEPRPLELRPSGPRPMGPRPLGPRPVGPRPLGPRSLGPRSFGPRPFGPPLPIVPPNMNILLGEMPNPPVYGYMPAVVDEHRFRRRRQVHTRTNPAWTLSGINLQSLLSNINSHQSARKVVSVTYTDPTGGSMIVSRRREDGNLDVRMVYSREFIVAASASPLALLPPPNFRHMVLNMMEIIAKFPKSYHNTVSQDSSSSSSE</sequence>
<name>A0A1I7VEU5_LOALO</name>
<dbReference type="STRING" id="7209.A0A1I7VEU5"/>
<reference evidence="3" key="2">
    <citation type="submission" date="2016-11" db="UniProtKB">
        <authorList>
            <consortium name="WormBaseParasite"/>
        </authorList>
    </citation>
    <scope>IDENTIFICATION</scope>
</reference>
<organism evidence="2 3">
    <name type="scientific">Loa loa</name>
    <name type="common">Eye worm</name>
    <name type="synonym">Filaria loa</name>
    <dbReference type="NCBI Taxonomy" id="7209"/>
    <lineage>
        <taxon>Eukaryota</taxon>
        <taxon>Metazoa</taxon>
        <taxon>Ecdysozoa</taxon>
        <taxon>Nematoda</taxon>
        <taxon>Chromadorea</taxon>
        <taxon>Rhabditida</taxon>
        <taxon>Spirurina</taxon>
        <taxon>Spiruromorpha</taxon>
        <taxon>Filarioidea</taxon>
        <taxon>Onchocercidae</taxon>
        <taxon>Loa</taxon>
    </lineage>
</organism>
<feature type="compositionally biased region" description="Low complexity" evidence="1">
    <location>
        <begin position="62"/>
        <end position="111"/>
    </location>
</feature>
<keyword evidence="2" id="KW-1185">Reference proteome</keyword>
<feature type="region of interest" description="Disordered" evidence="1">
    <location>
        <begin position="1"/>
        <end position="31"/>
    </location>
</feature>
<evidence type="ECO:0000256" key="1">
    <source>
        <dbReference type="SAM" id="MobiDB-lite"/>
    </source>
</evidence>
<dbReference type="Proteomes" id="UP000095285">
    <property type="component" value="Unassembled WGS sequence"/>
</dbReference>
<feature type="compositionally biased region" description="Pro residues" evidence="1">
    <location>
        <begin position="150"/>
        <end position="172"/>
    </location>
</feature>